<dbReference type="PANTHER" id="PTHR16222:SF12">
    <property type="entry name" value="ADP-RIBOSYLGLYCOHYDROLASE-RELATED"/>
    <property type="match status" value="1"/>
</dbReference>
<dbReference type="Pfam" id="PF03747">
    <property type="entry name" value="ADP_ribosyl_GH"/>
    <property type="match status" value="1"/>
</dbReference>
<sequence>MQKERIYAVLVGCCYGDAFGMPTEGLSLQAIRRQCPQGIDRFYPSMNAVISQRSFAEGTITDDSIHTLLLARELAQQGAAFDGRRYVEALARWYRSDPQASLVIGPSTLAAIRDLEQDGDHLAANHAVTNGCMMKIAPVGLLADTKESVRTLVYEVCRYTHRSNVALSASCVIAYLVARFCAGDGIEHMEALTEEMLAESKAMGFDFPSPDLLPRIRMAWQIAEESKEMTTFMETLYRVIGTGSSCIETLPAVLAIVRFTKGDVRRCASICASIGGDTDTLGAIACSLCGALGSLPFAQEIHMLETVNHLCFEEETQRLWDRRTAAAR</sequence>
<dbReference type="EMBL" id="JAUDCG010000006">
    <property type="protein sequence ID" value="MDM8156427.1"/>
    <property type="molecule type" value="Genomic_DNA"/>
</dbReference>
<dbReference type="RefSeq" id="WP_289606897.1">
    <property type="nucleotide sequence ID" value="NZ_JAUDCG010000006.1"/>
</dbReference>
<proteinExistence type="predicted"/>
<name>A0ABT7U9Z8_9FIRM</name>
<accession>A0ABT7U9Z8</accession>
<dbReference type="InterPro" id="IPR036705">
    <property type="entry name" value="Ribosyl_crysJ1_sf"/>
</dbReference>
<keyword evidence="2" id="KW-1185">Reference proteome</keyword>
<dbReference type="InterPro" id="IPR005502">
    <property type="entry name" value="Ribosyl_crysJ1"/>
</dbReference>
<organism evidence="1 2">
    <name type="scientific">Amedibacillus dolichus</name>
    <dbReference type="NCBI Taxonomy" id="31971"/>
    <lineage>
        <taxon>Bacteria</taxon>
        <taxon>Bacillati</taxon>
        <taxon>Bacillota</taxon>
        <taxon>Erysipelotrichia</taxon>
        <taxon>Erysipelotrichales</taxon>
        <taxon>Erysipelotrichaceae</taxon>
        <taxon>Amedibacillus</taxon>
    </lineage>
</organism>
<reference evidence="1 2" key="2">
    <citation type="submission" date="2023-06" db="EMBL/GenBank/DDBJ databases">
        <title>Identification and characterization of horizontal gene transfer across gut microbiota members of farm animals based on homology search.</title>
        <authorList>
            <person name="Schwarzerova J."/>
            <person name="Nykrynova M."/>
            <person name="Jureckova K."/>
            <person name="Cejkova D."/>
            <person name="Rychlik I."/>
        </authorList>
    </citation>
    <scope>NUCLEOTIDE SEQUENCE [LARGE SCALE GENOMIC DNA]</scope>
    <source>
        <strain evidence="1 2">ET39</strain>
    </source>
</reference>
<evidence type="ECO:0000313" key="2">
    <source>
        <dbReference type="Proteomes" id="UP001529340"/>
    </source>
</evidence>
<protein>
    <submittedName>
        <fullName evidence="1">ADP-ribosylglycohydrolase family protein</fullName>
    </submittedName>
</protein>
<gene>
    <name evidence="1" type="ORF">QUV96_02100</name>
</gene>
<dbReference type="Gene3D" id="1.10.4080.10">
    <property type="entry name" value="ADP-ribosylation/Crystallin J1"/>
    <property type="match status" value="1"/>
</dbReference>
<dbReference type="SUPFAM" id="SSF101478">
    <property type="entry name" value="ADP-ribosylglycohydrolase"/>
    <property type="match status" value="1"/>
</dbReference>
<reference evidence="2" key="1">
    <citation type="submission" date="2023-06" db="EMBL/GenBank/DDBJ databases">
        <title>Identification and characterization of horizontal gene transfer across gut microbiota members of farm animals based on homology search.</title>
        <authorList>
            <person name="Zeman M."/>
            <person name="Kubasova T."/>
            <person name="Jahodarova E."/>
            <person name="Nykrynova M."/>
            <person name="Rychlik I."/>
        </authorList>
    </citation>
    <scope>NUCLEOTIDE SEQUENCE [LARGE SCALE GENOMIC DNA]</scope>
    <source>
        <strain evidence="2">ET39</strain>
    </source>
</reference>
<comment type="caution">
    <text evidence="1">The sequence shown here is derived from an EMBL/GenBank/DDBJ whole genome shotgun (WGS) entry which is preliminary data.</text>
</comment>
<dbReference type="PANTHER" id="PTHR16222">
    <property type="entry name" value="ADP-RIBOSYLGLYCOHYDROLASE"/>
    <property type="match status" value="1"/>
</dbReference>
<dbReference type="Proteomes" id="UP001529340">
    <property type="component" value="Unassembled WGS sequence"/>
</dbReference>
<reference evidence="1 2" key="3">
    <citation type="submission" date="2023-06" db="EMBL/GenBank/DDBJ databases">
        <authorList>
            <person name="Zeman M."/>
            <person name="Kubasova T."/>
            <person name="Jahodarova E."/>
            <person name="Nykrynova M."/>
            <person name="Rychlik I."/>
        </authorList>
    </citation>
    <scope>NUCLEOTIDE SEQUENCE [LARGE SCALE GENOMIC DNA]</scope>
    <source>
        <strain evidence="1 2">ET39</strain>
    </source>
</reference>
<dbReference type="InterPro" id="IPR050792">
    <property type="entry name" value="ADP-ribosylglycohydrolase"/>
</dbReference>
<evidence type="ECO:0000313" key="1">
    <source>
        <dbReference type="EMBL" id="MDM8156427.1"/>
    </source>
</evidence>